<reference evidence="3" key="1">
    <citation type="journal article" date="2019" name="Int. J. Syst. Evol. Microbiol.">
        <title>The Global Catalogue of Microorganisms (GCM) 10K type strain sequencing project: providing services to taxonomists for standard genome sequencing and annotation.</title>
        <authorList>
            <consortium name="The Broad Institute Genomics Platform"/>
            <consortium name="The Broad Institute Genome Sequencing Center for Infectious Disease"/>
            <person name="Wu L."/>
            <person name="Ma J."/>
        </authorList>
    </citation>
    <scope>NUCLEOTIDE SEQUENCE [LARGE SCALE GENOMIC DNA]</scope>
    <source>
        <strain evidence="3">JCM 16916</strain>
    </source>
</reference>
<organism evidence="2 3">
    <name type="scientific">Luteimonas lutimaris</name>
    <dbReference type="NCBI Taxonomy" id="698645"/>
    <lineage>
        <taxon>Bacteria</taxon>
        <taxon>Pseudomonadati</taxon>
        <taxon>Pseudomonadota</taxon>
        <taxon>Gammaproteobacteria</taxon>
        <taxon>Lysobacterales</taxon>
        <taxon>Lysobacteraceae</taxon>
        <taxon>Luteimonas</taxon>
    </lineage>
</organism>
<evidence type="ECO:0000313" key="2">
    <source>
        <dbReference type="EMBL" id="GAA3914857.1"/>
    </source>
</evidence>
<gene>
    <name evidence="2" type="ORF">GCM10022229_04930</name>
</gene>
<feature type="region of interest" description="Disordered" evidence="1">
    <location>
        <begin position="11"/>
        <end position="36"/>
    </location>
</feature>
<keyword evidence="3" id="KW-1185">Reference proteome</keyword>
<feature type="compositionally biased region" description="Gly residues" evidence="1">
    <location>
        <begin position="21"/>
        <end position="32"/>
    </location>
</feature>
<evidence type="ECO:0000256" key="1">
    <source>
        <dbReference type="SAM" id="MobiDB-lite"/>
    </source>
</evidence>
<dbReference type="Proteomes" id="UP001501727">
    <property type="component" value="Unassembled WGS sequence"/>
</dbReference>
<sequence>MAAALQLARQRFGREQVTAGAAGGKGDGGIRGRGGHARVRVGKRGIIAAHAAVRRCRAAANGGDALSGAPYGRPACAAIAPAHGGC</sequence>
<dbReference type="EMBL" id="BAAAZU010000003">
    <property type="protein sequence ID" value="GAA3914857.1"/>
    <property type="molecule type" value="Genomic_DNA"/>
</dbReference>
<protein>
    <submittedName>
        <fullName evidence="2">Uncharacterized protein</fullName>
    </submittedName>
</protein>
<name>A0ABP7M4D6_9GAMM</name>
<comment type="caution">
    <text evidence="2">The sequence shown here is derived from an EMBL/GenBank/DDBJ whole genome shotgun (WGS) entry which is preliminary data.</text>
</comment>
<proteinExistence type="predicted"/>
<evidence type="ECO:0000313" key="3">
    <source>
        <dbReference type="Proteomes" id="UP001501727"/>
    </source>
</evidence>
<accession>A0ABP7M4D6</accession>